<dbReference type="InterPro" id="IPR010982">
    <property type="entry name" value="Lambda_DNA-bd_dom_sf"/>
</dbReference>
<proteinExistence type="predicted"/>
<dbReference type="PROSITE" id="PS50932">
    <property type="entry name" value="HTH_LACI_2"/>
    <property type="match status" value="1"/>
</dbReference>
<reference evidence="6" key="1">
    <citation type="journal article" date="2019" name="Int. J. Syst. Evol. Microbiol.">
        <title>The Global Catalogue of Microorganisms (GCM) 10K type strain sequencing project: providing services to taxonomists for standard genome sequencing and annotation.</title>
        <authorList>
            <consortium name="The Broad Institute Genomics Platform"/>
            <consortium name="The Broad Institute Genome Sequencing Center for Infectious Disease"/>
            <person name="Wu L."/>
            <person name="Ma J."/>
        </authorList>
    </citation>
    <scope>NUCLEOTIDE SEQUENCE [LARGE SCALE GENOMIC DNA]</scope>
    <source>
        <strain evidence="6">JCM 3272</strain>
    </source>
</reference>
<evidence type="ECO:0000256" key="1">
    <source>
        <dbReference type="ARBA" id="ARBA00023015"/>
    </source>
</evidence>
<keyword evidence="3" id="KW-0804">Transcription</keyword>
<dbReference type="GO" id="GO:0003677">
    <property type="term" value="F:DNA binding"/>
    <property type="evidence" value="ECO:0007669"/>
    <property type="project" value="UniProtKB-KW"/>
</dbReference>
<name>A0ABP5U756_9ACTN</name>
<keyword evidence="2 5" id="KW-0238">DNA-binding</keyword>
<gene>
    <name evidence="5" type="ORF">GCM10010170_072940</name>
</gene>
<dbReference type="SUPFAM" id="SSF47413">
    <property type="entry name" value="lambda repressor-like DNA-binding domains"/>
    <property type="match status" value="1"/>
</dbReference>
<evidence type="ECO:0000313" key="5">
    <source>
        <dbReference type="EMBL" id="GAA2371471.1"/>
    </source>
</evidence>
<dbReference type="CDD" id="cd01392">
    <property type="entry name" value="HTH_LacI"/>
    <property type="match status" value="1"/>
</dbReference>
<dbReference type="Proteomes" id="UP001501444">
    <property type="component" value="Unassembled WGS sequence"/>
</dbReference>
<dbReference type="Pfam" id="PF00356">
    <property type="entry name" value="LacI"/>
    <property type="match status" value="1"/>
</dbReference>
<accession>A0ABP5U756</accession>
<dbReference type="EMBL" id="BAAARV010000071">
    <property type="protein sequence ID" value="GAA2371471.1"/>
    <property type="molecule type" value="Genomic_DNA"/>
</dbReference>
<dbReference type="RefSeq" id="WP_344617161.1">
    <property type="nucleotide sequence ID" value="NZ_BAAARV010000071.1"/>
</dbReference>
<sequence length="341" mass="35839">MKRPTISDIAEAAGVSIGAVSFALNDRPGVSASTRERIRAIADEMGWQPSAAARNLSAAKAEAIGLVIARDAATLGVEPFYMKFIAGLETELSATGTALVLQVVGDHDRAIEALRSLWAARRIDATILTDLWVNDERVAALDRLGLPGVLVGHPSVRPAGSSVPAVWSDDASALTEAVNYLAGIGHRRIARVGGLTTLEHTRIRTAAFRAAAQRHGLATAEVVDTDYTWEAGAWATERLLTAADPPTAITFDNDIMATAGLHVARKLGLDVPGRLSIVAGDDSQLCEMAYPALSALARDVHAYGANAARVLLSHLAGAPPADFQDATPRLLLRDSIAPPGD</sequence>
<dbReference type="PANTHER" id="PTHR30146">
    <property type="entry name" value="LACI-RELATED TRANSCRIPTIONAL REPRESSOR"/>
    <property type="match status" value="1"/>
</dbReference>
<dbReference type="Pfam" id="PF13377">
    <property type="entry name" value="Peripla_BP_3"/>
    <property type="match status" value="1"/>
</dbReference>
<evidence type="ECO:0000259" key="4">
    <source>
        <dbReference type="PROSITE" id="PS50932"/>
    </source>
</evidence>
<dbReference type="CDD" id="cd06267">
    <property type="entry name" value="PBP1_LacI_sugar_binding-like"/>
    <property type="match status" value="1"/>
</dbReference>
<dbReference type="InterPro" id="IPR028082">
    <property type="entry name" value="Peripla_BP_I"/>
</dbReference>
<evidence type="ECO:0000313" key="6">
    <source>
        <dbReference type="Proteomes" id="UP001501444"/>
    </source>
</evidence>
<dbReference type="PROSITE" id="PS00356">
    <property type="entry name" value="HTH_LACI_1"/>
    <property type="match status" value="1"/>
</dbReference>
<keyword evidence="6" id="KW-1185">Reference proteome</keyword>
<comment type="caution">
    <text evidence="5">The sequence shown here is derived from an EMBL/GenBank/DDBJ whole genome shotgun (WGS) entry which is preliminary data.</text>
</comment>
<feature type="domain" description="HTH lacI-type" evidence="4">
    <location>
        <begin position="4"/>
        <end position="58"/>
    </location>
</feature>
<dbReference type="PANTHER" id="PTHR30146:SF155">
    <property type="entry name" value="ALANINE RACEMASE"/>
    <property type="match status" value="1"/>
</dbReference>
<dbReference type="Gene3D" id="1.10.260.40">
    <property type="entry name" value="lambda repressor-like DNA-binding domains"/>
    <property type="match status" value="1"/>
</dbReference>
<dbReference type="SUPFAM" id="SSF53822">
    <property type="entry name" value="Periplasmic binding protein-like I"/>
    <property type="match status" value="1"/>
</dbReference>
<keyword evidence="1" id="KW-0805">Transcription regulation</keyword>
<dbReference type="Gene3D" id="3.40.50.2300">
    <property type="match status" value="2"/>
</dbReference>
<dbReference type="SMART" id="SM00354">
    <property type="entry name" value="HTH_LACI"/>
    <property type="match status" value="1"/>
</dbReference>
<protein>
    <submittedName>
        <fullName evidence="5">LacI family DNA-binding transcriptional regulator</fullName>
    </submittedName>
</protein>
<dbReference type="InterPro" id="IPR046335">
    <property type="entry name" value="LacI/GalR-like_sensor"/>
</dbReference>
<evidence type="ECO:0000256" key="3">
    <source>
        <dbReference type="ARBA" id="ARBA00023163"/>
    </source>
</evidence>
<evidence type="ECO:0000256" key="2">
    <source>
        <dbReference type="ARBA" id="ARBA00023125"/>
    </source>
</evidence>
<dbReference type="InterPro" id="IPR000843">
    <property type="entry name" value="HTH_LacI"/>
</dbReference>
<organism evidence="5 6">
    <name type="scientific">Dactylosporangium salmoneum</name>
    <dbReference type="NCBI Taxonomy" id="53361"/>
    <lineage>
        <taxon>Bacteria</taxon>
        <taxon>Bacillati</taxon>
        <taxon>Actinomycetota</taxon>
        <taxon>Actinomycetes</taxon>
        <taxon>Micromonosporales</taxon>
        <taxon>Micromonosporaceae</taxon>
        <taxon>Dactylosporangium</taxon>
    </lineage>
</organism>